<dbReference type="OrthoDB" id="9808461at2"/>
<dbReference type="PANTHER" id="PTHR30489">
    <property type="entry name" value="LIPOPROTEIN-RELEASING SYSTEM TRANSMEMBRANE PROTEIN LOLE"/>
    <property type="match status" value="1"/>
</dbReference>
<evidence type="ECO:0000256" key="8">
    <source>
        <dbReference type="SAM" id="Phobius"/>
    </source>
</evidence>
<comment type="subcellular location">
    <subcellularLocation>
        <location evidence="1">Cell membrane</location>
        <topology evidence="1">Multi-pass membrane protein</topology>
    </subcellularLocation>
</comment>
<keyword evidence="12" id="KW-1185">Reference proteome</keyword>
<evidence type="ECO:0000256" key="6">
    <source>
        <dbReference type="ARBA" id="ARBA00022989"/>
    </source>
</evidence>
<sequence>MFRPATLFIAARSSRSKHGATFTTFIQRFSLFGIALGVMALIVVISVMNGFEGQLKSRILGAVPHLSVSNPDPQQGLADWQQQVATLPPLRALAQPLPYVRSQGVIQHQGKLQAVMIQGIDQRHGGAGPALTDSLIRGQWESLEAGEYQLIIGQALAMQLGVQVGQKIRLIAAAGGIYTPFGLMPAQRQFTVAGIFALGSQVDEHLVLTNITDAARLLRLPAGHVSGVQWFLNDAFDAPQLAKQLAPHTTLKVSDWRSEYGELFAAVGMEKRMMWLMLGLIIAVAAFNSISAMMMVVGDKRHDIAVLQTMGMNQRRIQRMFLLLGTINGVVGTLLGLILGVLLSLYLNDLMQLLGIHLLPGTEQGLPIIIQPQQVAVIVVSALLLTLLATWYPASRAAHIQPAEALRYD</sequence>
<dbReference type="GO" id="GO:0098797">
    <property type="term" value="C:plasma membrane protein complex"/>
    <property type="evidence" value="ECO:0007669"/>
    <property type="project" value="TreeGrafter"/>
</dbReference>
<feature type="domain" description="ABC3 transporter permease C-terminal" evidence="9">
    <location>
        <begin position="276"/>
        <end position="402"/>
    </location>
</feature>
<gene>
    <name evidence="11" type="ORF">CWI84_01750</name>
</gene>
<accession>A0A432ZUN5</accession>
<dbReference type="EMBL" id="PIQH01000001">
    <property type="protein sequence ID" value="RUO81571.1"/>
    <property type="molecule type" value="Genomic_DNA"/>
</dbReference>
<dbReference type="InterPro" id="IPR025857">
    <property type="entry name" value="MacB_PCD"/>
</dbReference>
<keyword evidence="3" id="KW-0813">Transport</keyword>
<feature type="transmembrane region" description="Helical" evidence="8">
    <location>
        <begin position="29"/>
        <end position="51"/>
    </location>
</feature>
<dbReference type="NCBIfam" id="TIGR02212">
    <property type="entry name" value="lolCE"/>
    <property type="match status" value="1"/>
</dbReference>
<dbReference type="Pfam" id="PF02687">
    <property type="entry name" value="FtsX"/>
    <property type="match status" value="1"/>
</dbReference>
<dbReference type="PANTHER" id="PTHR30489:SF8">
    <property type="entry name" value="LIPOPROTEIN-RELEASING SYSTEM TRANSMEMBRANE PROTEIN LOLC"/>
    <property type="match status" value="1"/>
</dbReference>
<comment type="caution">
    <text evidence="11">The sequence shown here is derived from an EMBL/GenBank/DDBJ whole genome shotgun (WGS) entry which is preliminary data.</text>
</comment>
<keyword evidence="5 8" id="KW-0812">Transmembrane</keyword>
<evidence type="ECO:0000256" key="7">
    <source>
        <dbReference type="ARBA" id="ARBA00023136"/>
    </source>
</evidence>
<keyword evidence="7 8" id="KW-0472">Membrane</keyword>
<evidence type="ECO:0000259" key="9">
    <source>
        <dbReference type="Pfam" id="PF02687"/>
    </source>
</evidence>
<dbReference type="Pfam" id="PF12704">
    <property type="entry name" value="MacB_PCD"/>
    <property type="match status" value="1"/>
</dbReference>
<evidence type="ECO:0000313" key="11">
    <source>
        <dbReference type="EMBL" id="RUO81571.1"/>
    </source>
</evidence>
<dbReference type="InterPro" id="IPR011925">
    <property type="entry name" value="LolCE_TM"/>
</dbReference>
<dbReference type="GO" id="GO:0042953">
    <property type="term" value="P:lipoprotein transport"/>
    <property type="evidence" value="ECO:0007669"/>
    <property type="project" value="InterPro"/>
</dbReference>
<feature type="domain" description="MacB-like periplasmic core" evidence="10">
    <location>
        <begin position="30"/>
        <end position="245"/>
    </location>
</feature>
<feature type="transmembrane region" description="Helical" evidence="8">
    <location>
        <begin position="375"/>
        <end position="394"/>
    </location>
</feature>
<evidence type="ECO:0000256" key="3">
    <source>
        <dbReference type="ARBA" id="ARBA00022448"/>
    </source>
</evidence>
<reference evidence="11 12" key="1">
    <citation type="journal article" date="2011" name="Front. Microbiol.">
        <title>Genomic signatures of strain selection and enhancement in Bacillus atrophaeus var. globigii, a historical biowarfare simulant.</title>
        <authorList>
            <person name="Gibbons H.S."/>
            <person name="Broomall S.M."/>
            <person name="McNew L.A."/>
            <person name="Daligault H."/>
            <person name="Chapman C."/>
            <person name="Bruce D."/>
            <person name="Karavis M."/>
            <person name="Krepps M."/>
            <person name="McGregor P.A."/>
            <person name="Hong C."/>
            <person name="Park K.H."/>
            <person name="Akmal A."/>
            <person name="Feldman A."/>
            <person name="Lin J.S."/>
            <person name="Chang W.E."/>
            <person name="Higgs B.W."/>
            <person name="Demirev P."/>
            <person name="Lindquist J."/>
            <person name="Liem A."/>
            <person name="Fochler E."/>
            <person name="Read T.D."/>
            <person name="Tapia R."/>
            <person name="Johnson S."/>
            <person name="Bishop-Lilly K.A."/>
            <person name="Detter C."/>
            <person name="Han C."/>
            <person name="Sozhamannan S."/>
            <person name="Rosenzweig C.N."/>
            <person name="Skowronski E.W."/>
        </authorList>
    </citation>
    <scope>NUCLEOTIDE SEQUENCE [LARGE SCALE GENOMIC DNA]</scope>
    <source>
        <strain evidence="11 12">CC-PW-9</strain>
    </source>
</reference>
<dbReference type="AlphaFoldDB" id="A0A432ZUN5"/>
<evidence type="ECO:0000259" key="10">
    <source>
        <dbReference type="Pfam" id="PF12704"/>
    </source>
</evidence>
<evidence type="ECO:0000313" key="12">
    <source>
        <dbReference type="Proteomes" id="UP000287996"/>
    </source>
</evidence>
<feature type="transmembrane region" description="Helical" evidence="8">
    <location>
        <begin position="317"/>
        <end position="347"/>
    </location>
</feature>
<dbReference type="Proteomes" id="UP000287996">
    <property type="component" value="Unassembled WGS sequence"/>
</dbReference>
<feature type="transmembrane region" description="Helical" evidence="8">
    <location>
        <begin position="275"/>
        <end position="297"/>
    </location>
</feature>
<dbReference type="InterPro" id="IPR051447">
    <property type="entry name" value="Lipoprotein-release_system"/>
</dbReference>
<evidence type="ECO:0000256" key="4">
    <source>
        <dbReference type="ARBA" id="ARBA00022475"/>
    </source>
</evidence>
<dbReference type="GO" id="GO:0044874">
    <property type="term" value="P:lipoprotein localization to outer membrane"/>
    <property type="evidence" value="ECO:0007669"/>
    <property type="project" value="TreeGrafter"/>
</dbReference>
<dbReference type="InterPro" id="IPR003838">
    <property type="entry name" value="ABC3_permease_C"/>
</dbReference>
<name>A0A432ZUN5_9GAMM</name>
<keyword evidence="4" id="KW-1003">Cell membrane</keyword>
<comment type="similarity">
    <text evidence="2">Belongs to the ABC-4 integral membrane protein family. LolC/E subfamily.</text>
</comment>
<keyword evidence="11" id="KW-0449">Lipoprotein</keyword>
<organism evidence="11 12">
    <name type="scientific">Idiomarina tyrosinivorans</name>
    <dbReference type="NCBI Taxonomy" id="1445662"/>
    <lineage>
        <taxon>Bacteria</taxon>
        <taxon>Pseudomonadati</taxon>
        <taxon>Pseudomonadota</taxon>
        <taxon>Gammaproteobacteria</taxon>
        <taxon>Alteromonadales</taxon>
        <taxon>Idiomarinaceae</taxon>
        <taxon>Idiomarina</taxon>
    </lineage>
</organism>
<keyword evidence="6 8" id="KW-1133">Transmembrane helix</keyword>
<evidence type="ECO:0000256" key="2">
    <source>
        <dbReference type="ARBA" id="ARBA00005236"/>
    </source>
</evidence>
<evidence type="ECO:0000256" key="5">
    <source>
        <dbReference type="ARBA" id="ARBA00022692"/>
    </source>
</evidence>
<protein>
    <submittedName>
        <fullName evidence="11">Lipoprotein-releasing system transmembrane subunit, LolC/LolE family</fullName>
    </submittedName>
</protein>
<proteinExistence type="inferred from homology"/>
<evidence type="ECO:0000256" key="1">
    <source>
        <dbReference type="ARBA" id="ARBA00004651"/>
    </source>
</evidence>